<dbReference type="Proteomes" id="UP000250086">
    <property type="component" value="Unassembled WGS sequence"/>
</dbReference>
<comment type="pathway">
    <text evidence="1">Phospholipid metabolism; phosphatidylglycerol biosynthesis; phosphatidylglycerol from CDP-diacylglycerol: step 2/2.</text>
</comment>
<dbReference type="InterPro" id="IPR036681">
    <property type="entry name" value="PgpA-like_sf"/>
</dbReference>
<dbReference type="UniPathway" id="UPA00084">
    <property type="reaction ID" value="UER00504"/>
</dbReference>
<dbReference type="EC" id="3.1.3.27" evidence="1"/>
<keyword evidence="1" id="KW-0460">Magnesium</keyword>
<name>A0A2X0VG58_9GAMM</name>
<organism evidence="4 5">
    <name type="scientific">Anaerobiospirillum thomasii</name>
    <dbReference type="NCBI Taxonomy" id="179995"/>
    <lineage>
        <taxon>Bacteria</taxon>
        <taxon>Pseudomonadati</taxon>
        <taxon>Pseudomonadota</taxon>
        <taxon>Gammaproteobacteria</taxon>
        <taxon>Aeromonadales</taxon>
        <taxon>Succinivibrionaceae</taxon>
        <taxon>Anaerobiospirillum</taxon>
    </lineage>
</organism>
<evidence type="ECO:0000256" key="1">
    <source>
        <dbReference type="PIRNR" id="PIRNR006162"/>
    </source>
</evidence>
<dbReference type="Pfam" id="PF04608">
    <property type="entry name" value="PgpA"/>
    <property type="match status" value="1"/>
</dbReference>
<dbReference type="OrthoDB" id="9804091at2"/>
<keyword evidence="1 2" id="KW-0812">Transmembrane</keyword>
<evidence type="ECO:0000256" key="2">
    <source>
        <dbReference type="SAM" id="Phobius"/>
    </source>
</evidence>
<sequence length="166" mass="17987">MARDQYLQKLSLKNPWQCLALGFGSGLSPKAPGTVGSLCAIPFCYELMQLPFNMQLVIVVLSLLTGIRACSKAEEAMGIHDHGAIVFDEFVGMFIAVIALPATIYSLVLAFVLFRFFDILKPFPIGYIDKKVKGGLGIMLDDVIAGLMALALAHGLLYLAAPYFAL</sequence>
<dbReference type="PANTHER" id="PTHR36305">
    <property type="entry name" value="PHOSPHATIDYLGLYCEROPHOSPHATASE A"/>
    <property type="match status" value="1"/>
</dbReference>
<dbReference type="CDD" id="cd06971">
    <property type="entry name" value="PgpA"/>
    <property type="match status" value="1"/>
</dbReference>
<proteinExistence type="predicted"/>
<evidence type="ECO:0000313" key="5">
    <source>
        <dbReference type="Proteomes" id="UP000250086"/>
    </source>
</evidence>
<dbReference type="GO" id="GO:0008962">
    <property type="term" value="F:phosphatidylglycerophosphatase activity"/>
    <property type="evidence" value="ECO:0007669"/>
    <property type="project" value="UniProtKB-EC"/>
</dbReference>
<keyword evidence="1 4" id="KW-0378">Hydrolase</keyword>
<dbReference type="RefSeq" id="WP_113742920.1">
    <property type="nucleotide sequence ID" value="NZ_UAPU01000005.1"/>
</dbReference>
<keyword evidence="2" id="KW-1133">Transmembrane helix</keyword>
<keyword evidence="1 2" id="KW-0472">Membrane</keyword>
<protein>
    <recommendedName>
        <fullName evidence="1">Phosphatidylglycerophosphatase A</fullName>
        <ecNumber evidence="1">3.1.3.27</ecNumber>
    </recommendedName>
    <alternativeName>
        <fullName evidence="1">Phosphatidylglycerolphosphate phosphatase A</fullName>
    </alternativeName>
</protein>
<dbReference type="InterPro" id="IPR007686">
    <property type="entry name" value="YutG/PgpA"/>
</dbReference>
<comment type="cofactor">
    <cofactor evidence="1">
        <name>Mg(2+)</name>
        <dbReference type="ChEBI" id="CHEBI:18420"/>
    </cofactor>
</comment>
<dbReference type="AlphaFoldDB" id="A0A2X0VG58"/>
<dbReference type="GO" id="GO:0009395">
    <property type="term" value="P:phospholipid catabolic process"/>
    <property type="evidence" value="ECO:0007669"/>
    <property type="project" value="UniProtKB-KW"/>
</dbReference>
<keyword evidence="1" id="KW-0479">Metal-binding</keyword>
<dbReference type="PANTHER" id="PTHR36305:SF1">
    <property type="entry name" value="PHOSPHATIDYLGLYCEROPHOSPHATASE A"/>
    <property type="match status" value="1"/>
</dbReference>
<keyword evidence="5" id="KW-1185">Reference proteome</keyword>
<keyword evidence="1" id="KW-1208">Phospholipid metabolism</keyword>
<dbReference type="GO" id="GO:0005886">
    <property type="term" value="C:plasma membrane"/>
    <property type="evidence" value="ECO:0007669"/>
    <property type="project" value="UniProtKB-SubCell"/>
</dbReference>
<comment type="subcellular location">
    <subcellularLocation>
        <location evidence="1">Cell inner membrane</location>
        <topology evidence="1">Multi-pass membrane protein</topology>
    </subcellularLocation>
</comment>
<dbReference type="GO" id="GO:0046872">
    <property type="term" value="F:metal ion binding"/>
    <property type="evidence" value="ECO:0007669"/>
    <property type="project" value="UniProtKB-KW"/>
</dbReference>
<dbReference type="GO" id="GO:0006655">
    <property type="term" value="P:phosphatidylglycerol biosynthetic process"/>
    <property type="evidence" value="ECO:0007669"/>
    <property type="project" value="UniProtKB-UniPathway"/>
</dbReference>
<keyword evidence="1" id="KW-0442">Lipid degradation</keyword>
<keyword evidence="1" id="KW-0595">Phospholipid degradation</keyword>
<feature type="transmembrane region" description="Helical" evidence="2">
    <location>
        <begin position="143"/>
        <end position="165"/>
    </location>
</feature>
<keyword evidence="1" id="KW-0443">Lipid metabolism</keyword>
<keyword evidence="1" id="KW-0997">Cell inner membrane</keyword>
<feature type="domain" description="YutG/PgpA" evidence="3">
    <location>
        <begin position="19"/>
        <end position="156"/>
    </location>
</feature>
<reference evidence="4 5" key="1">
    <citation type="submission" date="2018-06" db="EMBL/GenBank/DDBJ databases">
        <authorList>
            <consortium name="Pathogen Informatics"/>
            <person name="Doyle S."/>
        </authorList>
    </citation>
    <scope>NUCLEOTIDE SEQUENCE [LARGE SCALE GENOMIC DNA]</scope>
    <source>
        <strain evidence="4 5">NCTC13093</strain>
    </source>
</reference>
<comment type="function">
    <text evidence="1">Lipid phosphatase which dephosphorylates phosphatidylglycerophosphate (PGP) to phosphatidylglycerol (PG).</text>
</comment>
<accession>A0A2X0VG58</accession>
<dbReference type="InterPro" id="IPR026037">
    <property type="entry name" value="PgpA"/>
</dbReference>
<gene>
    <name evidence="4" type="primary">pgpA_1</name>
    <name evidence="4" type="ORF">NCTC13093_00024</name>
</gene>
<dbReference type="SUPFAM" id="SSF101307">
    <property type="entry name" value="YutG-like"/>
    <property type="match status" value="1"/>
</dbReference>
<dbReference type="PIRSF" id="PIRSF006162">
    <property type="entry name" value="PgpA"/>
    <property type="match status" value="1"/>
</dbReference>
<dbReference type="EMBL" id="UAPV01000001">
    <property type="protein sequence ID" value="SPT68651.1"/>
    <property type="molecule type" value="Genomic_DNA"/>
</dbReference>
<comment type="catalytic activity">
    <reaction evidence="1">
        <text>a 1,2-diacyl-sn-glycero-3-phospho-(1'-sn-glycero-3'-phosphate) + H2O = a 1,2-diacyl-sn-glycero-3-phospho-(1'-sn-glycerol) + phosphate</text>
        <dbReference type="Rhea" id="RHEA:33751"/>
        <dbReference type="ChEBI" id="CHEBI:15377"/>
        <dbReference type="ChEBI" id="CHEBI:43474"/>
        <dbReference type="ChEBI" id="CHEBI:60110"/>
        <dbReference type="ChEBI" id="CHEBI:64716"/>
        <dbReference type="EC" id="3.1.3.27"/>
    </reaction>
</comment>
<keyword evidence="1" id="KW-1003">Cell membrane</keyword>
<evidence type="ECO:0000313" key="4">
    <source>
        <dbReference type="EMBL" id="SPT68651.1"/>
    </source>
</evidence>
<feature type="transmembrane region" description="Helical" evidence="2">
    <location>
        <begin position="90"/>
        <end position="114"/>
    </location>
</feature>
<evidence type="ECO:0000259" key="3">
    <source>
        <dbReference type="Pfam" id="PF04608"/>
    </source>
</evidence>